<feature type="transmembrane region" description="Helical" evidence="1">
    <location>
        <begin position="51"/>
        <end position="70"/>
    </location>
</feature>
<reference evidence="3" key="1">
    <citation type="journal article" date="2020" name="Biotechnol. Biofuels">
        <title>New insights from the biogas microbiome by comprehensive genome-resolved metagenomics of nearly 1600 species originating from multiple anaerobic digesters.</title>
        <authorList>
            <person name="Campanaro S."/>
            <person name="Treu L."/>
            <person name="Rodriguez-R L.M."/>
            <person name="Kovalovszki A."/>
            <person name="Ziels R.M."/>
            <person name="Maus I."/>
            <person name="Zhu X."/>
            <person name="Kougias P.G."/>
            <person name="Basile A."/>
            <person name="Luo G."/>
            <person name="Schluter A."/>
            <person name="Konstantinidis K.T."/>
            <person name="Angelidaki I."/>
        </authorList>
    </citation>
    <scope>NUCLEOTIDE SEQUENCE</scope>
    <source>
        <strain evidence="3">AS06rmzACSIP_7</strain>
    </source>
</reference>
<organism evidence="3 4">
    <name type="scientific">Syntrophorhabdus aromaticivorans</name>
    <dbReference type="NCBI Taxonomy" id="328301"/>
    <lineage>
        <taxon>Bacteria</taxon>
        <taxon>Pseudomonadati</taxon>
        <taxon>Thermodesulfobacteriota</taxon>
        <taxon>Syntrophorhabdia</taxon>
        <taxon>Syntrophorhabdales</taxon>
        <taxon>Syntrophorhabdaceae</taxon>
        <taxon>Syntrophorhabdus</taxon>
    </lineage>
</organism>
<reference evidence="3" key="2">
    <citation type="submission" date="2020-01" db="EMBL/GenBank/DDBJ databases">
        <authorList>
            <person name="Campanaro S."/>
        </authorList>
    </citation>
    <scope>NUCLEOTIDE SEQUENCE</scope>
    <source>
        <strain evidence="3">AS06rmzACSIP_7</strain>
    </source>
</reference>
<dbReference type="PANTHER" id="PTHR30373:SF8">
    <property type="entry name" value="BLL7265 PROTEIN"/>
    <property type="match status" value="1"/>
</dbReference>
<keyword evidence="1" id="KW-0812">Transmembrane</keyword>
<keyword evidence="1" id="KW-1133">Transmembrane helix</keyword>
<comment type="caution">
    <text evidence="3">The sequence shown here is derived from an EMBL/GenBank/DDBJ whole genome shotgun (WGS) entry which is preliminary data.</text>
</comment>
<feature type="domain" description="TPM" evidence="2">
    <location>
        <begin position="114"/>
        <end position="190"/>
    </location>
</feature>
<proteinExistence type="predicted"/>
<dbReference type="Gene3D" id="3.10.310.50">
    <property type="match status" value="1"/>
</dbReference>
<sequence length="221" mass="24436">MIRYPSRSDKFFTEEERERIKITTIGVEARTIGEIATIIVDRSSDYPEAEVAGAVFVGSVVSLILTTVFFHDSVWAFMPLAFVLFAPSLLLFRRLPALKMGLVGKRKKDRAVWDRAIRAFYDQGLYKTKKHTGVLFLLSLLERKVVVLADKGIHGKIPQGTLNGFADKVSKGVREGRACDALCDAITAAGDLLWGCYPITDADTDELPNGVMYGEDSSRTG</sequence>
<dbReference type="EMBL" id="JAAYEE010000006">
    <property type="protein sequence ID" value="NLW33905.1"/>
    <property type="molecule type" value="Genomic_DNA"/>
</dbReference>
<evidence type="ECO:0000259" key="2">
    <source>
        <dbReference type="Pfam" id="PF04536"/>
    </source>
</evidence>
<accession>A0A971RZ47</accession>
<dbReference type="AlphaFoldDB" id="A0A971RZ47"/>
<dbReference type="InterPro" id="IPR007621">
    <property type="entry name" value="TPM_dom"/>
</dbReference>
<keyword evidence="1" id="KW-0472">Membrane</keyword>
<dbReference type="Proteomes" id="UP000777265">
    <property type="component" value="Unassembled WGS sequence"/>
</dbReference>
<dbReference type="PANTHER" id="PTHR30373">
    <property type="entry name" value="UPF0603 PROTEIN YGCG"/>
    <property type="match status" value="1"/>
</dbReference>
<feature type="transmembrane region" description="Helical" evidence="1">
    <location>
        <begin position="76"/>
        <end position="92"/>
    </location>
</feature>
<protein>
    <recommendedName>
        <fullName evidence="2">TPM domain-containing protein</fullName>
    </recommendedName>
</protein>
<evidence type="ECO:0000256" key="1">
    <source>
        <dbReference type="SAM" id="Phobius"/>
    </source>
</evidence>
<evidence type="ECO:0000313" key="4">
    <source>
        <dbReference type="Proteomes" id="UP000777265"/>
    </source>
</evidence>
<name>A0A971RZ47_9BACT</name>
<gene>
    <name evidence="3" type="ORF">GXY80_00285</name>
</gene>
<dbReference type="Pfam" id="PF04536">
    <property type="entry name" value="TPM_phosphatase"/>
    <property type="match status" value="1"/>
</dbReference>
<evidence type="ECO:0000313" key="3">
    <source>
        <dbReference type="EMBL" id="NLW33905.1"/>
    </source>
</evidence>